<dbReference type="Pfam" id="PF14008">
    <property type="entry name" value="Metallophos_C"/>
    <property type="match status" value="1"/>
</dbReference>
<dbReference type="InterPro" id="IPR029052">
    <property type="entry name" value="Metallo-depent_PP-like"/>
</dbReference>
<dbReference type="Pfam" id="PF16656">
    <property type="entry name" value="Pur_ac_phosph_N"/>
    <property type="match status" value="1"/>
</dbReference>
<accession>A0A5C6G781</accession>
<keyword evidence="3" id="KW-0325">Glycoprotein</keyword>
<evidence type="ECO:0000259" key="5">
    <source>
        <dbReference type="Pfam" id="PF00149"/>
    </source>
</evidence>
<evidence type="ECO:0000259" key="6">
    <source>
        <dbReference type="Pfam" id="PF14008"/>
    </source>
</evidence>
<dbReference type="InterPro" id="IPR039331">
    <property type="entry name" value="PAPs-like"/>
</dbReference>
<dbReference type="SUPFAM" id="SSF56300">
    <property type="entry name" value="Metallo-dependent phosphatases"/>
    <property type="match status" value="1"/>
</dbReference>
<comment type="caution">
    <text evidence="8">The sequence shown here is derived from an EMBL/GenBank/DDBJ whole genome shotgun (WGS) entry which is preliminary data.</text>
</comment>
<dbReference type="EC" id="3.1.3.2" evidence="4"/>
<evidence type="ECO:0000313" key="9">
    <source>
        <dbReference type="Proteomes" id="UP000317257"/>
    </source>
</evidence>
<evidence type="ECO:0000259" key="7">
    <source>
        <dbReference type="Pfam" id="PF16656"/>
    </source>
</evidence>
<evidence type="ECO:0000256" key="4">
    <source>
        <dbReference type="RuleBase" id="RU361203"/>
    </source>
</evidence>
<dbReference type="Gene3D" id="2.60.40.380">
    <property type="entry name" value="Purple acid phosphatase-like, N-terminal"/>
    <property type="match status" value="1"/>
</dbReference>
<sequence>MVSLLFYVHGALFLAAGAVAKARLPPIPSDLTTPVQQRIAFDGPNSQFKAQDETAVAREKVAERRPQANEPYSFTQASPGKACVKYGTPDCSLKKQVCSSKSGVTYPSSRTWFNSVTIPGLSPATKYCYQIVSTNSTKSTFLSPRLAGDKTPFSINAIIDLGVYGEDGYTIKMDGKKRDQIPYIPPSLNHTTIKRLADTINQYEFVIHPGDLGYADTWMLRGHNTKDGRNAYQAILEQFYDQLSPISSRKPYMASPGNHEAACQEIPLSTGHCPAGQKNFTDFLTRFGSSMPTPFVSTSRDAKARINANKAKKLAKPPFWFSFEYGMAHMVMIDTETDFAGAPDGPGGSAGLDGGPFGGPNQQLLFLEADLASVDRTVTPWVIVAGHRPWYSTGAERCKPCRAAFEGLLYKYGVDLAVFGHVHNSQRLMPVFNETVDPAGLNNPKAPMYIVAGGAGNIEGLAAVGAKPSYTAFAYADDFSYATISFVHGQDLRIDFYRSSTGELLDTCTLHKLHREQFVVQ</sequence>
<name>A0A5C6G781_METRR</name>
<dbReference type="GO" id="GO:0003993">
    <property type="term" value="F:acid phosphatase activity"/>
    <property type="evidence" value="ECO:0007669"/>
    <property type="project" value="UniProtKB-EC"/>
</dbReference>
<keyword evidence="2 4" id="KW-0378">Hydrolase</keyword>
<reference evidence="9" key="1">
    <citation type="submission" date="2018-12" db="EMBL/GenBank/DDBJ databases">
        <title>The complete genome of Metarhizium rileyi, a key fungal pathogen of Lepidoptera.</title>
        <authorList>
            <person name="Binneck E."/>
            <person name="Lastra C.C.L."/>
            <person name="Sosa-Gomez D.R."/>
        </authorList>
    </citation>
    <scope>NUCLEOTIDE SEQUENCE [LARGE SCALE GENOMIC DNA]</scope>
    <source>
        <strain evidence="9">Cep018-CH2</strain>
    </source>
</reference>
<dbReference type="AlphaFoldDB" id="A0A5C6G781"/>
<feature type="domain" description="Purple acid phosphatase C-terminal" evidence="6">
    <location>
        <begin position="446"/>
        <end position="507"/>
    </location>
</feature>
<dbReference type="SUPFAM" id="SSF49363">
    <property type="entry name" value="Purple acid phosphatase, N-terminal domain"/>
    <property type="match status" value="1"/>
</dbReference>
<feature type="chain" id="PRO_5023036117" description="Purple acid phosphatase" evidence="4">
    <location>
        <begin position="23"/>
        <end position="521"/>
    </location>
</feature>
<dbReference type="InterPro" id="IPR041792">
    <property type="entry name" value="MPP_PAP"/>
</dbReference>
<dbReference type="Pfam" id="PF00149">
    <property type="entry name" value="Metallophos"/>
    <property type="match status" value="1"/>
</dbReference>
<comment type="catalytic activity">
    <reaction evidence="4">
        <text>a phosphate monoester + H2O = an alcohol + phosphate</text>
        <dbReference type="Rhea" id="RHEA:15017"/>
        <dbReference type="ChEBI" id="CHEBI:15377"/>
        <dbReference type="ChEBI" id="CHEBI:30879"/>
        <dbReference type="ChEBI" id="CHEBI:43474"/>
        <dbReference type="ChEBI" id="CHEBI:67140"/>
        <dbReference type="EC" id="3.1.3.2"/>
    </reaction>
</comment>
<dbReference type="InterPro" id="IPR004843">
    <property type="entry name" value="Calcineurin-like_PHP"/>
</dbReference>
<dbReference type="EMBL" id="SBHS01000037">
    <property type="protein sequence ID" value="TWU71753.1"/>
    <property type="molecule type" value="Genomic_DNA"/>
</dbReference>
<evidence type="ECO:0000256" key="3">
    <source>
        <dbReference type="ARBA" id="ARBA00023180"/>
    </source>
</evidence>
<feature type="domain" description="Calcineurin-like phosphoesterase" evidence="5">
    <location>
        <begin position="193"/>
        <end position="424"/>
    </location>
</feature>
<organism evidence="8 9">
    <name type="scientific">Metarhizium rileyi (strain RCEF 4871)</name>
    <name type="common">Nomuraea rileyi</name>
    <dbReference type="NCBI Taxonomy" id="1649241"/>
    <lineage>
        <taxon>Eukaryota</taxon>
        <taxon>Fungi</taxon>
        <taxon>Dikarya</taxon>
        <taxon>Ascomycota</taxon>
        <taxon>Pezizomycotina</taxon>
        <taxon>Sordariomycetes</taxon>
        <taxon>Hypocreomycetidae</taxon>
        <taxon>Hypocreales</taxon>
        <taxon>Clavicipitaceae</taxon>
        <taxon>Metarhizium</taxon>
    </lineage>
</organism>
<evidence type="ECO:0000256" key="1">
    <source>
        <dbReference type="ARBA" id="ARBA00022729"/>
    </source>
</evidence>
<dbReference type="InterPro" id="IPR015914">
    <property type="entry name" value="PAPs_N"/>
</dbReference>
<dbReference type="InterPro" id="IPR008963">
    <property type="entry name" value="Purple_acid_Pase-like_N"/>
</dbReference>
<dbReference type="Gene3D" id="3.60.21.10">
    <property type="match status" value="1"/>
</dbReference>
<dbReference type="CDD" id="cd00839">
    <property type="entry name" value="MPP_PAPs"/>
    <property type="match status" value="1"/>
</dbReference>
<dbReference type="PANTHER" id="PTHR22953:SF153">
    <property type="entry name" value="PURPLE ACID PHOSPHATASE"/>
    <property type="match status" value="1"/>
</dbReference>
<dbReference type="Proteomes" id="UP000317257">
    <property type="component" value="Unassembled WGS sequence"/>
</dbReference>
<keyword evidence="1 4" id="KW-0732">Signal</keyword>
<dbReference type="InterPro" id="IPR025733">
    <property type="entry name" value="PAPs_C"/>
</dbReference>
<dbReference type="GO" id="GO:0046872">
    <property type="term" value="F:metal ion binding"/>
    <property type="evidence" value="ECO:0007669"/>
    <property type="project" value="InterPro"/>
</dbReference>
<evidence type="ECO:0000256" key="2">
    <source>
        <dbReference type="ARBA" id="ARBA00022801"/>
    </source>
</evidence>
<gene>
    <name evidence="8" type="ORF">ED733_001229</name>
</gene>
<feature type="signal peptide" evidence="4">
    <location>
        <begin position="1"/>
        <end position="22"/>
    </location>
</feature>
<protein>
    <recommendedName>
        <fullName evidence="4">Purple acid phosphatase</fullName>
        <ecNumber evidence="4">3.1.3.2</ecNumber>
    </recommendedName>
</protein>
<evidence type="ECO:0000313" key="8">
    <source>
        <dbReference type="EMBL" id="TWU71753.1"/>
    </source>
</evidence>
<feature type="domain" description="Purple acid phosphatase N-terminal" evidence="7">
    <location>
        <begin position="75"/>
        <end position="138"/>
    </location>
</feature>
<dbReference type="PANTHER" id="PTHR22953">
    <property type="entry name" value="ACID PHOSPHATASE RELATED"/>
    <property type="match status" value="1"/>
</dbReference>
<proteinExistence type="inferred from homology"/>
<comment type="similarity">
    <text evidence="4">Belongs to the metallophosphoesterase superfamily. Purple acid phosphatase family.</text>
</comment>